<dbReference type="FunFam" id="2.30.29.30:FF:000005">
    <property type="entry name" value="Amyloid beta (A4) protein b"/>
    <property type="match status" value="1"/>
</dbReference>
<dbReference type="GO" id="GO:0006355">
    <property type="term" value="P:regulation of DNA-templated transcription"/>
    <property type="evidence" value="ECO:0007669"/>
    <property type="project" value="TreeGrafter"/>
</dbReference>
<feature type="compositionally biased region" description="Polar residues" evidence="7">
    <location>
        <begin position="239"/>
        <end position="256"/>
    </location>
</feature>
<evidence type="ECO:0000256" key="3">
    <source>
        <dbReference type="ARBA" id="ARBA00022737"/>
    </source>
</evidence>
<organism evidence="11 12">
    <name type="scientific">Folsomia candida</name>
    <name type="common">Springtail</name>
    <dbReference type="NCBI Taxonomy" id="158441"/>
    <lineage>
        <taxon>Eukaryota</taxon>
        <taxon>Metazoa</taxon>
        <taxon>Ecdysozoa</taxon>
        <taxon>Arthropoda</taxon>
        <taxon>Hexapoda</taxon>
        <taxon>Collembola</taxon>
        <taxon>Entomobryomorpha</taxon>
        <taxon>Isotomoidea</taxon>
        <taxon>Isotomidae</taxon>
        <taxon>Proisotominae</taxon>
        <taxon>Folsomia</taxon>
    </lineage>
</organism>
<dbReference type="SUPFAM" id="SSF54928">
    <property type="entry name" value="RNA-binding domain, RBD"/>
    <property type="match status" value="1"/>
</dbReference>
<dbReference type="AlphaFoldDB" id="A0A226D9J0"/>
<dbReference type="InterPro" id="IPR011993">
    <property type="entry name" value="PH-like_dom_sf"/>
</dbReference>
<evidence type="ECO:0000256" key="6">
    <source>
        <dbReference type="PROSITE-ProRule" id="PRU00176"/>
    </source>
</evidence>
<dbReference type="InterPro" id="IPR039576">
    <property type="entry name" value="APBB1/2/3"/>
</dbReference>
<dbReference type="SUPFAM" id="SSF50729">
    <property type="entry name" value="PH domain-like"/>
    <property type="match status" value="2"/>
</dbReference>
<evidence type="ECO:0000256" key="1">
    <source>
        <dbReference type="ARBA" id="ARBA00007747"/>
    </source>
</evidence>
<feature type="domain" description="WW" evidence="9">
    <location>
        <begin position="216"/>
        <end position="248"/>
    </location>
</feature>
<dbReference type="STRING" id="158441.A0A226D9J0"/>
<feature type="region of interest" description="Disordered" evidence="7">
    <location>
        <begin position="728"/>
        <end position="761"/>
    </location>
</feature>
<dbReference type="InterPro" id="IPR035979">
    <property type="entry name" value="RBD_domain_sf"/>
</dbReference>
<reference evidence="11 12" key="1">
    <citation type="submission" date="2015-12" db="EMBL/GenBank/DDBJ databases">
        <title>The genome of Folsomia candida.</title>
        <authorList>
            <person name="Faddeeva A."/>
            <person name="Derks M.F."/>
            <person name="Anvar Y."/>
            <person name="Smit S."/>
            <person name="Van Straalen N."/>
            <person name="Roelofs D."/>
        </authorList>
    </citation>
    <scope>NUCLEOTIDE SEQUENCE [LARGE SCALE GENOMIC DNA]</scope>
    <source>
        <strain evidence="11 12">VU population</strain>
        <tissue evidence="11">Whole body</tissue>
    </source>
</reference>
<feature type="domain" description="RRM" evidence="10">
    <location>
        <begin position="775"/>
        <end position="870"/>
    </location>
</feature>
<dbReference type="InterPro" id="IPR001202">
    <property type="entry name" value="WW_dom"/>
</dbReference>
<dbReference type="EMBL" id="LNIX01000028">
    <property type="protein sequence ID" value="OXA41813.1"/>
    <property type="molecule type" value="Genomic_DNA"/>
</dbReference>
<dbReference type="GO" id="GO:0000398">
    <property type="term" value="P:mRNA splicing, via spliceosome"/>
    <property type="evidence" value="ECO:0007669"/>
    <property type="project" value="InterPro"/>
</dbReference>
<proteinExistence type="inferred from homology"/>
<dbReference type="GO" id="GO:0003723">
    <property type="term" value="F:RNA binding"/>
    <property type="evidence" value="ECO:0007669"/>
    <property type="project" value="UniProtKB-UniRule"/>
</dbReference>
<evidence type="ECO:0000313" key="12">
    <source>
        <dbReference type="Proteomes" id="UP000198287"/>
    </source>
</evidence>
<dbReference type="GO" id="GO:0005684">
    <property type="term" value="C:U2-type spliceosomal complex"/>
    <property type="evidence" value="ECO:0007669"/>
    <property type="project" value="UniProtKB-ARBA"/>
</dbReference>
<dbReference type="Pfam" id="PF00640">
    <property type="entry name" value="PID"/>
    <property type="match status" value="1"/>
</dbReference>
<protein>
    <submittedName>
        <fullName evidence="11">Amyloid beta A4 protein-binding family B member 1</fullName>
    </submittedName>
</protein>
<feature type="compositionally biased region" description="Low complexity" evidence="7">
    <location>
        <begin position="678"/>
        <end position="695"/>
    </location>
</feature>
<dbReference type="CDD" id="cd01271">
    <property type="entry name" value="PTB2_Fe65"/>
    <property type="match status" value="1"/>
</dbReference>
<evidence type="ECO:0000259" key="8">
    <source>
        <dbReference type="PROSITE" id="PS01179"/>
    </source>
</evidence>
<dbReference type="CDD" id="cd00201">
    <property type="entry name" value="WW"/>
    <property type="match status" value="1"/>
</dbReference>
<dbReference type="SMART" id="SM00462">
    <property type="entry name" value="PTB"/>
    <property type="match status" value="2"/>
</dbReference>
<dbReference type="PANTHER" id="PTHR14058:SF8">
    <property type="entry name" value="PROTEIN FE65 HOMOLOG"/>
    <property type="match status" value="1"/>
</dbReference>
<dbReference type="PROSITE" id="PS50020">
    <property type="entry name" value="WW_DOMAIN_2"/>
    <property type="match status" value="1"/>
</dbReference>
<name>A0A226D9J0_FOLCA</name>
<feature type="region of interest" description="Disordered" evidence="7">
    <location>
        <begin position="237"/>
        <end position="341"/>
    </location>
</feature>
<keyword evidence="5" id="KW-0508">mRNA splicing</keyword>
<dbReference type="OrthoDB" id="10258585at2759"/>
<feature type="region of interest" description="Disordered" evidence="7">
    <location>
        <begin position="1021"/>
        <end position="1064"/>
    </location>
</feature>
<evidence type="ECO:0000259" key="9">
    <source>
        <dbReference type="PROSITE" id="PS50020"/>
    </source>
</evidence>
<dbReference type="Gene3D" id="3.30.70.330">
    <property type="match status" value="2"/>
</dbReference>
<keyword evidence="12" id="KW-1185">Reference proteome</keyword>
<keyword evidence="4 6" id="KW-0694">RNA-binding</keyword>
<dbReference type="Gene3D" id="2.20.70.10">
    <property type="match status" value="1"/>
</dbReference>
<dbReference type="SUPFAM" id="SSF51045">
    <property type="entry name" value="WW domain"/>
    <property type="match status" value="1"/>
</dbReference>
<feature type="compositionally biased region" description="Polar residues" evidence="7">
    <location>
        <begin position="263"/>
        <end position="274"/>
    </location>
</feature>
<comment type="similarity">
    <text evidence="1">Belongs to the HTATSF1 family.</text>
</comment>
<dbReference type="PANTHER" id="PTHR14058">
    <property type="entry name" value="AMYLOID BETA A4 PRECURSOR PROTEIN-BINDING FAMILY B"/>
    <property type="match status" value="1"/>
</dbReference>
<dbReference type="Gene3D" id="2.30.29.30">
    <property type="entry name" value="Pleckstrin-homology domain (PH domain)/Phosphotyrosine-binding domain (PTB)"/>
    <property type="match status" value="2"/>
</dbReference>
<dbReference type="InterPro" id="IPR006020">
    <property type="entry name" value="PTB/PI_dom"/>
</dbReference>
<feature type="compositionally biased region" description="Low complexity" evidence="7">
    <location>
        <begin position="530"/>
        <end position="547"/>
    </location>
</feature>
<sequence>MEKGDSEKPENSEIGNPVYCSYEEGQFIYKDPATSNQFIWREEEQKWIPKTVMGGASQVNYDPETHTYNYSDNDGTTFEWDPNKGAWFPKDKDQEADDITTGNNVNISPSSSIDPSTPPPSSGFNNPNYDNSLQNNQNSSETRNSRRFFYAALSPTDMGVNEPVLFLSPDDQVNNNSTIPPEAVGVGVGLSANNVISSSAAANNSTASTTSKITTVALPAGWEKHDDANGPYYWHIKSGTIQRDPPTQQSISNSNPALLIPGSLQQSSVTPFRRSQTISSQLSTSSSVAPHNNSNNSGNSTNVAEKRKSWSQYLENSEHSHSFSSHSSHVPLSQQDQNDKDDKPLRFVAVSLGCLSISEEDLTPERSSRAVSKVIAELTNPNSKIGSAGLEVAGKIWGGGNELFLKTYVLELDDSHLRVKVKERILTVLEQPIHSIRVWGVGREDPRDFAFVAREKQTRQFLCHVFRSVKMNDNEPKLSFGFGNCDCDFDGFTRLEMYARPLANSLRDACKKIMIERQAKQKRPTTLPTSLRSCKTSSSSGPTFFPTPMDEPRKVIKAYYMGSKVVMKPTGMETLNAAIDALGGKEPIPVQVSVAPSVIKITSEESDTPNIDLEVRVRFLSFLGIGADVKTCGIIVHTAKDDFEAHCFYSNPSTGALCKAVEAACVLRYQKCLDAHHAPAGAGQSGHSSGGSTASITSPKTTAANLASALKTLDEEFLARYNINYGTPYVPPPPKEEKPPAQDSDQQQNEKQSLGKRKLPAQPPAWFDIDETQNTKVYVSNLPTDITEEEFLEFMGKCGLVMKDPTTSKYKIKLYEKNGCLKGDALCSYIKASFLFRSLVFEVDSVDLALQILDGSYIRSNQVKVERAKFTLKGEFDPTKKPKQKKRKEKEKLKKKQEALFAWKPEKLRGERPKCEKVVVVKNAFQPQEFNNNVELILELKEDFRDEAGKLGNCRRVEIYDAHPEGVVQIFMSGHEEADAVVANFNGRFFGGKRLTAELYDGVTRFKINETDAERDQRLAQWEKFISEDDPAPKNSEQAGGNNDPAEAVTPPREDNDDDDNDSE</sequence>
<keyword evidence="2" id="KW-0507">mRNA processing</keyword>
<evidence type="ECO:0000256" key="4">
    <source>
        <dbReference type="ARBA" id="ARBA00022884"/>
    </source>
</evidence>
<feature type="compositionally biased region" description="Polar residues" evidence="7">
    <location>
        <begin position="743"/>
        <end position="752"/>
    </location>
</feature>
<evidence type="ECO:0000313" key="11">
    <source>
        <dbReference type="EMBL" id="OXA41813.1"/>
    </source>
</evidence>
<dbReference type="FunFam" id="3.30.70.330:FF:000105">
    <property type="entry name" value="HIV Tat-specific factor 1 homolog"/>
    <property type="match status" value="1"/>
</dbReference>
<comment type="caution">
    <text evidence="11">The sequence shown here is derived from an EMBL/GenBank/DDBJ whole genome shotgun (WGS) entry which is preliminary data.</text>
</comment>
<feature type="region of interest" description="Disordered" evidence="7">
    <location>
        <begin position="678"/>
        <end position="697"/>
    </location>
</feature>
<feature type="compositionally biased region" description="Polar residues" evidence="7">
    <location>
        <begin position="123"/>
        <end position="142"/>
    </location>
</feature>
<evidence type="ECO:0000256" key="5">
    <source>
        <dbReference type="ARBA" id="ARBA00023187"/>
    </source>
</evidence>
<dbReference type="InterPro" id="IPR036020">
    <property type="entry name" value="WW_dom_sf"/>
</dbReference>
<evidence type="ECO:0000259" key="10">
    <source>
        <dbReference type="PROSITE" id="PS50102"/>
    </source>
</evidence>
<feature type="domain" description="PID" evidence="8">
    <location>
        <begin position="347"/>
        <end position="483"/>
    </location>
</feature>
<dbReference type="GO" id="GO:0005737">
    <property type="term" value="C:cytoplasm"/>
    <property type="evidence" value="ECO:0007669"/>
    <property type="project" value="TreeGrafter"/>
</dbReference>
<gene>
    <name evidence="11" type="ORF">Fcan01_23462</name>
</gene>
<accession>A0A226D9J0</accession>
<dbReference type="InterPro" id="IPR034392">
    <property type="entry name" value="TatSF1-like_RRM1"/>
</dbReference>
<dbReference type="PROSITE" id="PS50102">
    <property type="entry name" value="RRM"/>
    <property type="match status" value="1"/>
</dbReference>
<feature type="compositionally biased region" description="Low complexity" evidence="7">
    <location>
        <begin position="275"/>
        <end position="302"/>
    </location>
</feature>
<dbReference type="PROSITE" id="PS01179">
    <property type="entry name" value="PID"/>
    <property type="match status" value="2"/>
</dbReference>
<feature type="region of interest" description="Disordered" evidence="7">
    <location>
        <begin position="521"/>
        <end position="547"/>
    </location>
</feature>
<dbReference type="CDD" id="cd12281">
    <property type="entry name" value="RRM1_TatSF1_like"/>
    <property type="match status" value="1"/>
</dbReference>
<dbReference type="CDD" id="cd12282">
    <property type="entry name" value="RRM2_TatSF1_like"/>
    <property type="match status" value="1"/>
</dbReference>
<feature type="region of interest" description="Disordered" evidence="7">
    <location>
        <begin position="81"/>
        <end position="142"/>
    </location>
</feature>
<dbReference type="GO" id="GO:0001540">
    <property type="term" value="F:amyloid-beta binding"/>
    <property type="evidence" value="ECO:0007669"/>
    <property type="project" value="InterPro"/>
</dbReference>
<evidence type="ECO:0000256" key="7">
    <source>
        <dbReference type="SAM" id="MobiDB-lite"/>
    </source>
</evidence>
<dbReference type="Proteomes" id="UP000198287">
    <property type="component" value="Unassembled WGS sequence"/>
</dbReference>
<feature type="compositionally biased region" description="Acidic residues" evidence="7">
    <location>
        <begin position="1055"/>
        <end position="1064"/>
    </location>
</feature>
<evidence type="ECO:0000256" key="2">
    <source>
        <dbReference type="ARBA" id="ARBA00022664"/>
    </source>
</evidence>
<dbReference type="InterPro" id="IPR012677">
    <property type="entry name" value="Nucleotide-bd_a/b_plait_sf"/>
</dbReference>
<dbReference type="InterPro" id="IPR000504">
    <property type="entry name" value="RRM_dom"/>
</dbReference>
<feature type="domain" description="PID" evidence="8">
    <location>
        <begin position="557"/>
        <end position="679"/>
    </location>
</feature>
<keyword evidence="3" id="KW-0677">Repeat</keyword>